<dbReference type="InterPro" id="IPR020846">
    <property type="entry name" value="MFS_dom"/>
</dbReference>
<evidence type="ECO:0000256" key="4">
    <source>
        <dbReference type="ARBA" id="ARBA00022989"/>
    </source>
</evidence>
<feature type="transmembrane region" description="Helical" evidence="6">
    <location>
        <begin position="242"/>
        <end position="267"/>
    </location>
</feature>
<keyword evidence="5 6" id="KW-0472">Membrane</keyword>
<dbReference type="InterPro" id="IPR036259">
    <property type="entry name" value="MFS_trans_sf"/>
</dbReference>
<feature type="transmembrane region" description="Helical" evidence="6">
    <location>
        <begin position="99"/>
        <end position="120"/>
    </location>
</feature>
<feature type="transmembrane region" description="Helical" evidence="6">
    <location>
        <begin position="74"/>
        <end position="93"/>
    </location>
</feature>
<feature type="transmembrane region" description="Helical" evidence="6">
    <location>
        <begin position="44"/>
        <end position="62"/>
    </location>
</feature>
<sequence>MQKTSWAAVGIAIFSGMVAAAAIGKVPPALPAVRDQLGLTMVEAGWVMSTFATLGGCCALFFGGASARVGELRLALLGLTMMVLGALLGAFAQSYTLLLVSRVLEGSGFIAVVVTLPSLITRSTAPRDYRLALGLWSIYLPFGSSIVMLTAPFLLPSLGWRGLWLVLAGATLACATLLYRMRQRFVAPANVARGPASGVILDTLRSPGAWCLTAAFFTYTLQWFTLMVWLPSFLVEHRGLSVSLAGALTAGVVAANVPGNIFGGWLVHRNIRRGTLICGTSLFMLACAFGIFDERLPDALRYGLCLLFTSVGGILPAAAFSGLTAHAPSPRHIGAVNGLLVQGSNLGQFVGPPAIAAAVTAGGGDWRAATGLMAGAAVTGVAAGLLLLGIERPKRDTRSAPAEHAVAEGGSSGC</sequence>
<dbReference type="PANTHER" id="PTHR43124:SF3">
    <property type="entry name" value="CHLORAMPHENICOL EFFLUX PUMP RV0191"/>
    <property type="match status" value="1"/>
</dbReference>
<feature type="transmembrane region" description="Helical" evidence="6">
    <location>
        <begin position="209"/>
        <end position="230"/>
    </location>
</feature>
<dbReference type="Pfam" id="PF07690">
    <property type="entry name" value="MFS_1"/>
    <property type="match status" value="1"/>
</dbReference>
<comment type="subcellular location">
    <subcellularLocation>
        <location evidence="1">Cell membrane</location>
        <topology evidence="1">Multi-pass membrane protein</topology>
    </subcellularLocation>
</comment>
<evidence type="ECO:0000313" key="8">
    <source>
        <dbReference type="EMBL" id="NMF92431.1"/>
    </source>
</evidence>
<evidence type="ECO:0000256" key="6">
    <source>
        <dbReference type="SAM" id="Phobius"/>
    </source>
</evidence>
<protein>
    <submittedName>
        <fullName evidence="8">MFS transporter</fullName>
    </submittedName>
</protein>
<accession>A0ABX1N085</accession>
<dbReference type="Proteomes" id="UP000601990">
    <property type="component" value="Unassembled WGS sequence"/>
</dbReference>
<feature type="transmembrane region" description="Helical" evidence="6">
    <location>
        <begin position="368"/>
        <end position="390"/>
    </location>
</feature>
<keyword evidence="3 6" id="KW-0812">Transmembrane</keyword>
<evidence type="ECO:0000256" key="3">
    <source>
        <dbReference type="ARBA" id="ARBA00022692"/>
    </source>
</evidence>
<evidence type="ECO:0000256" key="1">
    <source>
        <dbReference type="ARBA" id="ARBA00004651"/>
    </source>
</evidence>
<gene>
    <name evidence="8" type="ORF">GO608_03705</name>
</gene>
<keyword evidence="4 6" id="KW-1133">Transmembrane helix</keyword>
<feature type="transmembrane region" description="Helical" evidence="6">
    <location>
        <begin position="161"/>
        <end position="179"/>
    </location>
</feature>
<dbReference type="RefSeq" id="WP_169197742.1">
    <property type="nucleotide sequence ID" value="NZ_WTVH02000010.1"/>
</dbReference>
<reference evidence="8" key="1">
    <citation type="submission" date="2019-12" db="EMBL/GenBank/DDBJ databases">
        <title>Comparative genomics gives insights into the taxonomy of the Azoarcus-Aromatoleum group and reveals separate origins of nif in the plant-associated Azoarcus and non-plant-associated Aromatoleum sub-groups.</title>
        <authorList>
            <person name="Lafos M."/>
            <person name="Maluk M."/>
            <person name="Batista M."/>
            <person name="Junghare M."/>
            <person name="Carmona M."/>
            <person name="Faoro H."/>
            <person name="Cruz L.M."/>
            <person name="Battistoni F."/>
            <person name="De Souza E."/>
            <person name="Pedrosa F."/>
            <person name="Chen W.-M."/>
            <person name="Poole P.S."/>
            <person name="Dixon R.A."/>
            <person name="James E.K."/>
        </authorList>
    </citation>
    <scope>NUCLEOTIDE SEQUENCE</scope>
    <source>
        <strain evidence="8">U120</strain>
    </source>
</reference>
<feature type="transmembrane region" description="Helical" evidence="6">
    <location>
        <begin position="132"/>
        <end position="155"/>
    </location>
</feature>
<evidence type="ECO:0000256" key="2">
    <source>
        <dbReference type="ARBA" id="ARBA00022475"/>
    </source>
</evidence>
<feature type="transmembrane region" description="Helical" evidence="6">
    <location>
        <begin position="274"/>
        <end position="292"/>
    </location>
</feature>
<dbReference type="Gene3D" id="1.20.1250.20">
    <property type="entry name" value="MFS general substrate transporter like domains"/>
    <property type="match status" value="1"/>
</dbReference>
<comment type="caution">
    <text evidence="8">The sequence shown here is derived from an EMBL/GenBank/DDBJ whole genome shotgun (WGS) entry which is preliminary data.</text>
</comment>
<organism evidence="8 9">
    <name type="scientific">Aromatoleum buckelii</name>
    <dbReference type="NCBI Taxonomy" id="200254"/>
    <lineage>
        <taxon>Bacteria</taxon>
        <taxon>Pseudomonadati</taxon>
        <taxon>Pseudomonadota</taxon>
        <taxon>Betaproteobacteria</taxon>
        <taxon>Rhodocyclales</taxon>
        <taxon>Rhodocyclaceae</taxon>
        <taxon>Aromatoleum</taxon>
    </lineage>
</organism>
<dbReference type="InterPro" id="IPR011701">
    <property type="entry name" value="MFS"/>
</dbReference>
<proteinExistence type="predicted"/>
<feature type="domain" description="Major facilitator superfamily (MFS) profile" evidence="7">
    <location>
        <begin position="8"/>
        <end position="394"/>
    </location>
</feature>
<dbReference type="PROSITE" id="PS50850">
    <property type="entry name" value="MFS"/>
    <property type="match status" value="1"/>
</dbReference>
<dbReference type="PANTHER" id="PTHR43124">
    <property type="entry name" value="PURINE EFFLUX PUMP PBUE"/>
    <property type="match status" value="1"/>
</dbReference>
<keyword evidence="9" id="KW-1185">Reference proteome</keyword>
<dbReference type="InterPro" id="IPR050189">
    <property type="entry name" value="MFS_Efflux_Transporters"/>
</dbReference>
<dbReference type="EMBL" id="WTVH01000004">
    <property type="protein sequence ID" value="NMF92431.1"/>
    <property type="molecule type" value="Genomic_DNA"/>
</dbReference>
<name>A0ABX1N085_9RHOO</name>
<keyword evidence="2" id="KW-1003">Cell membrane</keyword>
<evidence type="ECO:0000256" key="5">
    <source>
        <dbReference type="ARBA" id="ARBA00023136"/>
    </source>
</evidence>
<evidence type="ECO:0000259" key="7">
    <source>
        <dbReference type="PROSITE" id="PS50850"/>
    </source>
</evidence>
<dbReference type="SUPFAM" id="SSF103473">
    <property type="entry name" value="MFS general substrate transporter"/>
    <property type="match status" value="1"/>
</dbReference>
<dbReference type="CDD" id="cd06174">
    <property type="entry name" value="MFS"/>
    <property type="match status" value="1"/>
</dbReference>
<evidence type="ECO:0000313" key="9">
    <source>
        <dbReference type="Proteomes" id="UP000601990"/>
    </source>
</evidence>